<dbReference type="Proteomes" id="UP000538929">
    <property type="component" value="Unassembled WGS sequence"/>
</dbReference>
<evidence type="ECO:0000259" key="1">
    <source>
        <dbReference type="Pfam" id="PF00576"/>
    </source>
</evidence>
<sequence length="110" mass="11793">MSLTVQILDHSFGVPATDVDVLVRRHTEDGWQDVARGLTGEDGRLTVLPAGQCAPALYQLVCDIDAYYAILGAVPLFPRAVVEFRLSESEPGLVLAVAVSAHSVLVYRGS</sequence>
<protein>
    <recommendedName>
        <fullName evidence="1">Transthyretin/hydroxyisourate hydrolase domain-containing protein</fullName>
    </recommendedName>
</protein>
<feature type="domain" description="Transthyretin/hydroxyisourate hydrolase" evidence="1">
    <location>
        <begin position="3"/>
        <end position="109"/>
    </location>
</feature>
<dbReference type="PANTHER" id="PTHR10395:SF7">
    <property type="entry name" value="5-HYDROXYISOURATE HYDROLASE"/>
    <property type="match status" value="1"/>
</dbReference>
<dbReference type="SUPFAM" id="SSF49472">
    <property type="entry name" value="Transthyretin (synonym: prealbumin)"/>
    <property type="match status" value="1"/>
</dbReference>
<dbReference type="AlphaFoldDB" id="A0A7W3TD35"/>
<evidence type="ECO:0000313" key="2">
    <source>
        <dbReference type="EMBL" id="MBB0244502.1"/>
    </source>
</evidence>
<dbReference type="InterPro" id="IPR036817">
    <property type="entry name" value="Transthyretin/HIU_hydrolase_sf"/>
</dbReference>
<dbReference type="InterPro" id="IPR023416">
    <property type="entry name" value="Transthyretin/HIU_hydrolase_d"/>
</dbReference>
<gene>
    <name evidence="2" type="ORF">FNQ90_10395</name>
</gene>
<dbReference type="PANTHER" id="PTHR10395">
    <property type="entry name" value="URICASE AND TRANSTHYRETIN-RELATED"/>
    <property type="match status" value="1"/>
</dbReference>
<keyword evidence="3" id="KW-1185">Reference proteome</keyword>
<dbReference type="Gene3D" id="2.60.40.180">
    <property type="entry name" value="Transthyretin/hydroxyisourate hydrolase domain"/>
    <property type="match status" value="1"/>
</dbReference>
<dbReference type="RefSeq" id="WP_182606118.1">
    <property type="nucleotide sequence ID" value="NZ_VKHT01000252.1"/>
</dbReference>
<proteinExistence type="predicted"/>
<reference evidence="3" key="1">
    <citation type="submission" date="2019-10" db="EMBL/GenBank/DDBJ databases">
        <title>Streptomyces sp. nov., a novel actinobacterium isolated from alkaline environment.</title>
        <authorList>
            <person name="Golinska P."/>
        </authorList>
    </citation>
    <scope>NUCLEOTIDE SEQUENCE [LARGE SCALE GENOMIC DNA]</scope>
    <source>
        <strain evidence="3">DSM 42118</strain>
    </source>
</reference>
<evidence type="ECO:0000313" key="3">
    <source>
        <dbReference type="Proteomes" id="UP000538929"/>
    </source>
</evidence>
<dbReference type="EMBL" id="VKHT01000252">
    <property type="protein sequence ID" value="MBB0244502.1"/>
    <property type="molecule type" value="Genomic_DNA"/>
</dbReference>
<comment type="caution">
    <text evidence="2">The sequence shown here is derived from an EMBL/GenBank/DDBJ whole genome shotgun (WGS) entry which is preliminary data.</text>
</comment>
<accession>A0A7W3TD35</accession>
<dbReference type="GO" id="GO:0006144">
    <property type="term" value="P:purine nucleobase metabolic process"/>
    <property type="evidence" value="ECO:0007669"/>
    <property type="project" value="TreeGrafter"/>
</dbReference>
<dbReference type="Pfam" id="PF00576">
    <property type="entry name" value="Transthyretin"/>
    <property type="match status" value="1"/>
</dbReference>
<organism evidence="2 3">
    <name type="scientific">Streptomyces alkaliphilus</name>
    <dbReference type="NCBI Taxonomy" id="1472722"/>
    <lineage>
        <taxon>Bacteria</taxon>
        <taxon>Bacillati</taxon>
        <taxon>Actinomycetota</taxon>
        <taxon>Actinomycetes</taxon>
        <taxon>Kitasatosporales</taxon>
        <taxon>Streptomycetaceae</taxon>
        <taxon>Streptomyces</taxon>
    </lineage>
</organism>
<name>A0A7W3TD35_9ACTN</name>